<proteinExistence type="predicted"/>
<protein>
    <submittedName>
        <fullName evidence="1">Unannotated protein</fullName>
    </submittedName>
</protein>
<gene>
    <name evidence="1" type="ORF">UFOPK3516_01026</name>
</gene>
<dbReference type="AlphaFoldDB" id="A0A6J7GD40"/>
<reference evidence="1" key="1">
    <citation type="submission" date="2020-05" db="EMBL/GenBank/DDBJ databases">
        <authorList>
            <person name="Chiriac C."/>
            <person name="Salcher M."/>
            <person name="Ghai R."/>
            <person name="Kavagutti S V."/>
        </authorList>
    </citation>
    <scope>NUCLEOTIDE SEQUENCE</scope>
</reference>
<organism evidence="1">
    <name type="scientific">freshwater metagenome</name>
    <dbReference type="NCBI Taxonomy" id="449393"/>
    <lineage>
        <taxon>unclassified sequences</taxon>
        <taxon>metagenomes</taxon>
        <taxon>ecological metagenomes</taxon>
    </lineage>
</organism>
<accession>A0A6J7GD40</accession>
<evidence type="ECO:0000313" key="1">
    <source>
        <dbReference type="EMBL" id="CAB4902925.1"/>
    </source>
</evidence>
<sequence>MIDFKTDSRLPYTITSSVRFGVERIRILRCTAKGAIASGAEEYDAPVLNIALTDFRDEAISASRIITPDDETTQAILTEHNLRVTDIDEFEALTNELSKSMKAGQREIEALEVRAATDAASSAFSTAQRVFWLLSRQMPRVQLALATSGDSSTPR</sequence>
<name>A0A6J7GD40_9ZZZZ</name>
<dbReference type="EMBL" id="CAFBMB010000078">
    <property type="protein sequence ID" value="CAB4902925.1"/>
    <property type="molecule type" value="Genomic_DNA"/>
</dbReference>